<dbReference type="RefSeq" id="XP_056512158.1">
    <property type="nucleotide sequence ID" value="XM_056654131.1"/>
</dbReference>
<proteinExistence type="predicted"/>
<protein>
    <recommendedName>
        <fullName evidence="3">SGNH hydrolase-type esterase domain-containing protein</fullName>
    </recommendedName>
</protein>
<dbReference type="EMBL" id="JAPMSZ010000005">
    <property type="protein sequence ID" value="KAJ5101327.1"/>
    <property type="molecule type" value="Genomic_DNA"/>
</dbReference>
<reference evidence="4" key="2">
    <citation type="journal article" date="2023" name="IMA Fungus">
        <title>Comparative genomic study of the Penicillium genus elucidates a diverse pangenome and 15 lateral gene transfer events.</title>
        <authorList>
            <person name="Petersen C."/>
            <person name="Sorensen T."/>
            <person name="Nielsen M.R."/>
            <person name="Sondergaard T.E."/>
            <person name="Sorensen J.L."/>
            <person name="Fitzpatrick D.A."/>
            <person name="Frisvad J.C."/>
            <person name="Nielsen K.L."/>
        </authorList>
    </citation>
    <scope>NUCLEOTIDE SEQUENCE</scope>
    <source>
        <strain evidence="4">IBT 34128</strain>
    </source>
</reference>
<dbReference type="GeneID" id="81393299"/>
<dbReference type="InterPro" id="IPR036514">
    <property type="entry name" value="SGNH_hydro_sf"/>
</dbReference>
<dbReference type="PANTHER" id="PTHR30383">
    <property type="entry name" value="THIOESTERASE 1/PROTEASE 1/LYSOPHOSPHOLIPASE L1"/>
    <property type="match status" value="1"/>
</dbReference>
<reference evidence="4" key="1">
    <citation type="submission" date="2022-11" db="EMBL/GenBank/DDBJ databases">
        <authorList>
            <person name="Petersen C."/>
        </authorList>
    </citation>
    <scope>NUCLEOTIDE SEQUENCE</scope>
    <source>
        <strain evidence="4">IBT 34128</strain>
    </source>
</reference>
<sequence>MALSFKYFISLTLFLGLFLISTAHGNTIPSTGDIDASNSTLDKRDDKVKLRILPLGASITWGLLSETHNGYRKPLRDQLRWKGYEVDMVGTRSNGEMKDKDVEARSGDTIDEVREAAQGSLPYKPNVVLINAGTNDCAQEIDIKNAHTRMHKLINSLVKADGMKDTLIVLSTLIPSHKKQTAEHRPAVNKQYRQLVKSMKNEGINIVLADMDPEAPDPGHGWLKWPKDYTHGDKADSTHPNDYGYSKMAYVWWKALEKALKDDLIKDPQPWDSGSTCADDNGKSKRSIKTFVQKLYSRCKKSDHTGDDGPIKDPKLPEMPQ</sequence>
<keyword evidence="2" id="KW-0732">Signal</keyword>
<dbReference type="CDD" id="cd01833">
    <property type="entry name" value="XynB_like"/>
    <property type="match status" value="1"/>
</dbReference>
<evidence type="ECO:0000313" key="4">
    <source>
        <dbReference type="EMBL" id="KAJ5101327.1"/>
    </source>
</evidence>
<dbReference type="Gene3D" id="3.40.50.1110">
    <property type="entry name" value="SGNH hydrolase"/>
    <property type="match status" value="1"/>
</dbReference>
<accession>A0A9W9KDS6</accession>
<evidence type="ECO:0000313" key="5">
    <source>
        <dbReference type="Proteomes" id="UP001141434"/>
    </source>
</evidence>
<dbReference type="InterPro" id="IPR013830">
    <property type="entry name" value="SGNH_hydro"/>
</dbReference>
<dbReference type="Pfam" id="PF13472">
    <property type="entry name" value="Lipase_GDSL_2"/>
    <property type="match status" value="1"/>
</dbReference>
<feature type="chain" id="PRO_5040871721" description="SGNH hydrolase-type esterase domain-containing protein" evidence="2">
    <location>
        <begin position="26"/>
        <end position="321"/>
    </location>
</feature>
<keyword evidence="5" id="KW-1185">Reference proteome</keyword>
<dbReference type="PANTHER" id="PTHR30383:SF31">
    <property type="entry name" value="SGNH HYDROLASE-TYPE ESTERASE DOMAIN-CONTAINING PROTEIN-RELATED"/>
    <property type="match status" value="1"/>
</dbReference>
<dbReference type="GO" id="GO:0004622">
    <property type="term" value="F:phosphatidylcholine lysophospholipase activity"/>
    <property type="evidence" value="ECO:0007669"/>
    <property type="project" value="TreeGrafter"/>
</dbReference>
<comment type="caution">
    <text evidence="4">The sequence shown here is derived from an EMBL/GenBank/DDBJ whole genome shotgun (WGS) entry which is preliminary data.</text>
</comment>
<feature type="compositionally biased region" description="Basic and acidic residues" evidence="1">
    <location>
        <begin position="300"/>
        <end position="321"/>
    </location>
</feature>
<gene>
    <name evidence="4" type="ORF">NUU61_003549</name>
</gene>
<evidence type="ECO:0000256" key="1">
    <source>
        <dbReference type="SAM" id="MobiDB-lite"/>
    </source>
</evidence>
<dbReference type="OrthoDB" id="6123at2759"/>
<dbReference type="FunFam" id="3.40.50.1110:FF:000020">
    <property type="entry name" value="Esterase, putative (AFU_orthologue AFUA_1G03170)"/>
    <property type="match status" value="1"/>
</dbReference>
<feature type="signal peptide" evidence="2">
    <location>
        <begin position="1"/>
        <end position="25"/>
    </location>
</feature>
<feature type="region of interest" description="Disordered" evidence="1">
    <location>
        <begin position="299"/>
        <end position="321"/>
    </location>
</feature>
<feature type="domain" description="SGNH hydrolase-type esterase" evidence="3">
    <location>
        <begin position="55"/>
        <end position="245"/>
    </location>
</feature>
<evidence type="ECO:0000259" key="3">
    <source>
        <dbReference type="Pfam" id="PF13472"/>
    </source>
</evidence>
<dbReference type="SUPFAM" id="SSF52266">
    <property type="entry name" value="SGNH hydrolase"/>
    <property type="match status" value="1"/>
</dbReference>
<name>A0A9W9KDS6_9EURO</name>
<organism evidence="4 5">
    <name type="scientific">Penicillium alfredii</name>
    <dbReference type="NCBI Taxonomy" id="1506179"/>
    <lineage>
        <taxon>Eukaryota</taxon>
        <taxon>Fungi</taxon>
        <taxon>Dikarya</taxon>
        <taxon>Ascomycota</taxon>
        <taxon>Pezizomycotina</taxon>
        <taxon>Eurotiomycetes</taxon>
        <taxon>Eurotiomycetidae</taxon>
        <taxon>Eurotiales</taxon>
        <taxon>Aspergillaceae</taxon>
        <taxon>Penicillium</taxon>
    </lineage>
</organism>
<evidence type="ECO:0000256" key="2">
    <source>
        <dbReference type="SAM" id="SignalP"/>
    </source>
</evidence>
<dbReference type="AlphaFoldDB" id="A0A9W9KDS6"/>
<dbReference type="Proteomes" id="UP001141434">
    <property type="component" value="Unassembled WGS sequence"/>
</dbReference>
<dbReference type="InterPro" id="IPR051532">
    <property type="entry name" value="Ester_Hydrolysis_Enzymes"/>
</dbReference>